<evidence type="ECO:0000256" key="5">
    <source>
        <dbReference type="ARBA" id="ARBA00023136"/>
    </source>
</evidence>
<name>A0A517VHT8_9PLAN</name>
<feature type="transmembrane region" description="Helical" evidence="6">
    <location>
        <begin position="160"/>
        <end position="181"/>
    </location>
</feature>
<reference evidence="7 8" key="1">
    <citation type="submission" date="2019-02" db="EMBL/GenBank/DDBJ databases">
        <title>Deep-cultivation of Planctomycetes and their phenomic and genomic characterization uncovers novel biology.</title>
        <authorList>
            <person name="Wiegand S."/>
            <person name="Jogler M."/>
            <person name="Boedeker C."/>
            <person name="Pinto D."/>
            <person name="Vollmers J."/>
            <person name="Rivas-Marin E."/>
            <person name="Kohn T."/>
            <person name="Peeters S.H."/>
            <person name="Heuer A."/>
            <person name="Rast P."/>
            <person name="Oberbeckmann S."/>
            <person name="Bunk B."/>
            <person name="Jeske O."/>
            <person name="Meyerdierks A."/>
            <person name="Storesund J.E."/>
            <person name="Kallscheuer N."/>
            <person name="Luecker S."/>
            <person name="Lage O.M."/>
            <person name="Pohl T."/>
            <person name="Merkel B.J."/>
            <person name="Hornburger P."/>
            <person name="Mueller R.-W."/>
            <person name="Bruemmer F."/>
            <person name="Labrenz M."/>
            <person name="Spormann A.M."/>
            <person name="Op den Camp H."/>
            <person name="Overmann J."/>
            <person name="Amann R."/>
            <person name="Jetten M.S.M."/>
            <person name="Mascher T."/>
            <person name="Medema M.H."/>
            <person name="Devos D.P."/>
            <person name="Kaster A.-K."/>
            <person name="Ovreas L."/>
            <person name="Rohde M."/>
            <person name="Galperin M.Y."/>
            <person name="Jogler C."/>
        </authorList>
    </citation>
    <scope>NUCLEOTIDE SEQUENCE [LARGE SCALE GENOMIC DNA]</scope>
    <source>
        <strain evidence="7 8">Pan161</strain>
    </source>
</reference>
<comment type="subcellular location">
    <subcellularLocation>
        <location evidence="1">Cell membrane</location>
        <topology evidence="1">Multi-pass membrane protein</topology>
    </subcellularLocation>
</comment>
<feature type="transmembrane region" description="Helical" evidence="6">
    <location>
        <begin position="201"/>
        <end position="229"/>
    </location>
</feature>
<keyword evidence="5 6" id="KW-0472">Membrane</keyword>
<evidence type="ECO:0000256" key="2">
    <source>
        <dbReference type="ARBA" id="ARBA00022475"/>
    </source>
</evidence>
<keyword evidence="8" id="KW-1185">Reference proteome</keyword>
<evidence type="ECO:0000256" key="1">
    <source>
        <dbReference type="ARBA" id="ARBA00004651"/>
    </source>
</evidence>
<sequence length="238" mass="25673">MKSIMTAMTKTNQLEGIHMDYSTLRYGKVQVWLLLLGLLSLAVAWSGPLPQLAHHAFFAHMTMHMLVVAVAAPLLSLAIAGSRFDPVIKYPVFFAPIPASVAELIIVWAWHAPGLHHLARMTSWGLVAEQGSFLLAGVAVWISAFGGTSPRSRSRSAAGVIGLLLTSMHMTLLGALLALAPRSVYAHHQGFSTMSAMQDQHLGGAIMLVVGGIVYLSGGLWLTVDLLWLKSQRKELSS</sequence>
<evidence type="ECO:0000256" key="3">
    <source>
        <dbReference type="ARBA" id="ARBA00022692"/>
    </source>
</evidence>
<feature type="transmembrane region" description="Helical" evidence="6">
    <location>
        <begin position="131"/>
        <end position="148"/>
    </location>
</feature>
<accession>A0A517VHT8</accession>
<dbReference type="EMBL" id="CP036343">
    <property type="protein sequence ID" value="QDT92538.1"/>
    <property type="molecule type" value="Genomic_DNA"/>
</dbReference>
<protein>
    <submittedName>
        <fullName evidence="7">Cytochrome c oxidase caa3 assembly factor (Caa3_CtaG)</fullName>
    </submittedName>
</protein>
<feature type="transmembrane region" description="Helical" evidence="6">
    <location>
        <begin position="92"/>
        <end position="111"/>
    </location>
</feature>
<keyword evidence="3 6" id="KW-0812">Transmembrane</keyword>
<keyword evidence="4 6" id="KW-1133">Transmembrane helix</keyword>
<evidence type="ECO:0000256" key="4">
    <source>
        <dbReference type="ARBA" id="ARBA00022989"/>
    </source>
</evidence>
<dbReference type="AlphaFoldDB" id="A0A517VHT8"/>
<organism evidence="7 8">
    <name type="scientific">Gimesia algae</name>
    <dbReference type="NCBI Taxonomy" id="2527971"/>
    <lineage>
        <taxon>Bacteria</taxon>
        <taxon>Pseudomonadati</taxon>
        <taxon>Planctomycetota</taxon>
        <taxon>Planctomycetia</taxon>
        <taxon>Planctomycetales</taxon>
        <taxon>Planctomycetaceae</taxon>
        <taxon>Gimesia</taxon>
    </lineage>
</organism>
<dbReference type="InterPro" id="IPR019108">
    <property type="entry name" value="Caa3_assmbl_CtaG-rel"/>
</dbReference>
<feature type="transmembrane region" description="Helical" evidence="6">
    <location>
        <begin position="56"/>
        <end position="80"/>
    </location>
</feature>
<dbReference type="GO" id="GO:0005886">
    <property type="term" value="C:plasma membrane"/>
    <property type="evidence" value="ECO:0007669"/>
    <property type="project" value="UniProtKB-SubCell"/>
</dbReference>
<evidence type="ECO:0000313" key="8">
    <source>
        <dbReference type="Proteomes" id="UP000316855"/>
    </source>
</evidence>
<dbReference type="Pfam" id="PF09678">
    <property type="entry name" value="Caa3_CtaG"/>
    <property type="match status" value="1"/>
</dbReference>
<dbReference type="KEGG" id="gax:Pan161_42060"/>
<gene>
    <name evidence="7" type="ORF">Pan161_42060</name>
</gene>
<proteinExistence type="predicted"/>
<evidence type="ECO:0000256" key="6">
    <source>
        <dbReference type="SAM" id="Phobius"/>
    </source>
</evidence>
<evidence type="ECO:0000313" key="7">
    <source>
        <dbReference type="EMBL" id="QDT92538.1"/>
    </source>
</evidence>
<dbReference type="Proteomes" id="UP000316855">
    <property type="component" value="Chromosome"/>
</dbReference>
<keyword evidence="2" id="KW-1003">Cell membrane</keyword>